<name>A0A4D4N0U7_STRAX</name>
<accession>A0A4D4N0U7</accession>
<proteinExistence type="predicted"/>
<dbReference type="Pfam" id="PF03308">
    <property type="entry name" value="MeaB"/>
    <property type="match status" value="1"/>
</dbReference>
<reference evidence="1 2" key="1">
    <citation type="submission" date="2019-04" db="EMBL/GenBank/DDBJ databases">
        <title>Draft genome sequences of Streptomyces avermitilis ATCC 31267.</title>
        <authorList>
            <person name="Komaki H."/>
            <person name="Tamura T."/>
            <person name="Hosoyama A."/>
        </authorList>
    </citation>
    <scope>NUCLEOTIDE SEQUENCE [LARGE SCALE GENOMIC DNA]</scope>
    <source>
        <strain evidence="1 2">ATCC 31267</strain>
    </source>
</reference>
<evidence type="ECO:0000313" key="1">
    <source>
        <dbReference type="EMBL" id="GDY77179.1"/>
    </source>
</evidence>
<gene>
    <name evidence="1" type="ORF">SAV31267_066640</name>
</gene>
<dbReference type="Proteomes" id="UP000299211">
    <property type="component" value="Unassembled WGS sequence"/>
</dbReference>
<evidence type="ECO:0000313" key="2">
    <source>
        <dbReference type="Proteomes" id="UP000299211"/>
    </source>
</evidence>
<dbReference type="EMBL" id="BJHY01000001">
    <property type="protein sequence ID" value="GDY77179.1"/>
    <property type="molecule type" value="Genomic_DNA"/>
</dbReference>
<organism evidence="1 2">
    <name type="scientific">Streptomyces avermitilis</name>
    <dbReference type="NCBI Taxonomy" id="33903"/>
    <lineage>
        <taxon>Bacteria</taxon>
        <taxon>Bacillati</taxon>
        <taxon>Actinomycetota</taxon>
        <taxon>Actinomycetes</taxon>
        <taxon>Kitasatosporales</taxon>
        <taxon>Streptomycetaceae</taxon>
        <taxon>Streptomyces</taxon>
    </lineage>
</organism>
<dbReference type="AlphaFoldDB" id="A0A4D4N0U7"/>
<dbReference type="SUPFAM" id="SSF52540">
    <property type="entry name" value="P-loop containing nucleoside triphosphate hydrolases"/>
    <property type="match status" value="1"/>
</dbReference>
<comment type="caution">
    <text evidence="1">The sequence shown here is derived from an EMBL/GenBank/DDBJ whole genome shotgun (WGS) entry which is preliminary data.</text>
</comment>
<protein>
    <submittedName>
        <fullName evidence="1">Uncharacterized protein</fullName>
    </submittedName>
</protein>
<sequence>MKTVAARGEGIDEVVEALEKHRAWMEEHGVLTERRLARASQEIETIAVTALRRRIGDLHGDRRLSALAERIVAGELDPYRAADSLVEGVTEG</sequence>
<dbReference type="InterPro" id="IPR027417">
    <property type="entry name" value="P-loop_NTPase"/>
</dbReference>